<proteinExistence type="predicted"/>
<protein>
    <submittedName>
        <fullName evidence="1">Uncharacterized protein</fullName>
    </submittedName>
</protein>
<dbReference type="EMBL" id="JAPDFR010000010">
    <property type="protein sequence ID" value="KAK0382750.1"/>
    <property type="molecule type" value="Genomic_DNA"/>
</dbReference>
<gene>
    <name evidence="1" type="ORF">NLU13_9846</name>
</gene>
<evidence type="ECO:0000313" key="2">
    <source>
        <dbReference type="Proteomes" id="UP001175261"/>
    </source>
</evidence>
<comment type="caution">
    <text evidence="1">The sequence shown here is derived from an EMBL/GenBank/DDBJ whole genome shotgun (WGS) entry which is preliminary data.</text>
</comment>
<dbReference type="AlphaFoldDB" id="A0AA39G8Q4"/>
<accession>A0AA39G8Q4</accession>
<name>A0AA39G8Q4_SARSR</name>
<reference evidence="1" key="1">
    <citation type="submission" date="2022-10" db="EMBL/GenBank/DDBJ databases">
        <title>Determination and structural analysis of whole genome sequence of Sarocladium strictum F4-1.</title>
        <authorList>
            <person name="Hu L."/>
            <person name="Jiang Y."/>
        </authorList>
    </citation>
    <scope>NUCLEOTIDE SEQUENCE</scope>
    <source>
        <strain evidence="1">F4-1</strain>
    </source>
</reference>
<keyword evidence="2" id="KW-1185">Reference proteome</keyword>
<dbReference type="Proteomes" id="UP001175261">
    <property type="component" value="Unassembled WGS sequence"/>
</dbReference>
<organism evidence="1 2">
    <name type="scientific">Sarocladium strictum</name>
    <name type="common">Black bundle disease fungus</name>
    <name type="synonym">Acremonium strictum</name>
    <dbReference type="NCBI Taxonomy" id="5046"/>
    <lineage>
        <taxon>Eukaryota</taxon>
        <taxon>Fungi</taxon>
        <taxon>Dikarya</taxon>
        <taxon>Ascomycota</taxon>
        <taxon>Pezizomycotina</taxon>
        <taxon>Sordariomycetes</taxon>
        <taxon>Hypocreomycetidae</taxon>
        <taxon>Hypocreales</taxon>
        <taxon>Sarocladiaceae</taxon>
        <taxon>Sarocladium</taxon>
    </lineage>
</organism>
<evidence type="ECO:0000313" key="1">
    <source>
        <dbReference type="EMBL" id="KAK0382750.1"/>
    </source>
</evidence>
<sequence length="159" mass="17563">MTSQPRVNHPLTEIESLCRPNGQAIPYPGLINLHCDHASLPQNLALAIGYAREDRPTRRQIFPVLDPGVCLSSTPGQLKPDWLVRDLGLHWTPDADAPDLKVNIYLTPVPDGIYVGSPRAHINLEQQRAARNAPCVVISRALLLKMLHAGYELPDSVLE</sequence>